<feature type="domain" description="FHA" evidence="2">
    <location>
        <begin position="106"/>
        <end position="156"/>
    </location>
</feature>
<dbReference type="FunFam" id="2.60.200.20:FF:000063">
    <property type="entry name" value="Predicted protein"/>
    <property type="match status" value="1"/>
</dbReference>
<accession>A0A067JG58</accession>
<evidence type="ECO:0000313" key="4">
    <source>
        <dbReference type="Proteomes" id="UP000027138"/>
    </source>
</evidence>
<dbReference type="CDD" id="cd00060">
    <property type="entry name" value="FHA"/>
    <property type="match status" value="1"/>
</dbReference>
<keyword evidence="4" id="KW-1185">Reference proteome</keyword>
<dbReference type="STRING" id="180498.A0A067JG58"/>
<gene>
    <name evidence="3" type="ORF">JCGZ_00409</name>
</gene>
<organism evidence="3 4">
    <name type="scientific">Jatropha curcas</name>
    <name type="common">Barbados nut</name>
    <dbReference type="NCBI Taxonomy" id="180498"/>
    <lineage>
        <taxon>Eukaryota</taxon>
        <taxon>Viridiplantae</taxon>
        <taxon>Streptophyta</taxon>
        <taxon>Embryophyta</taxon>
        <taxon>Tracheophyta</taxon>
        <taxon>Spermatophyta</taxon>
        <taxon>Magnoliopsida</taxon>
        <taxon>eudicotyledons</taxon>
        <taxon>Gunneridae</taxon>
        <taxon>Pentapetalae</taxon>
        <taxon>rosids</taxon>
        <taxon>fabids</taxon>
        <taxon>Malpighiales</taxon>
        <taxon>Euphorbiaceae</taxon>
        <taxon>Crotonoideae</taxon>
        <taxon>Jatropheae</taxon>
        <taxon>Jatropha</taxon>
    </lineage>
</organism>
<feature type="region of interest" description="Disordered" evidence="1">
    <location>
        <begin position="190"/>
        <end position="216"/>
    </location>
</feature>
<evidence type="ECO:0000313" key="3">
    <source>
        <dbReference type="EMBL" id="KDP22822.1"/>
    </source>
</evidence>
<reference evidence="3 4" key="1">
    <citation type="journal article" date="2014" name="PLoS ONE">
        <title>Global Analysis of Gene Expression Profiles in Physic Nut (Jatropha curcas L.) Seedlings Exposed to Salt Stress.</title>
        <authorList>
            <person name="Zhang L."/>
            <person name="Zhang C."/>
            <person name="Wu P."/>
            <person name="Chen Y."/>
            <person name="Li M."/>
            <person name="Jiang H."/>
            <person name="Wu G."/>
        </authorList>
    </citation>
    <scope>NUCLEOTIDE SEQUENCE [LARGE SCALE GENOMIC DNA]</scope>
    <source>
        <strain evidence="4">cv. GZQX0401</strain>
        <tissue evidence="3">Young leaves</tissue>
    </source>
</reference>
<sequence>MEMTAQSLSHASVSPPIFHNSKPYFFAHKSIPFHSPNTISTHLQFVRIRARKQRNLGPINVSESETTFTQLQQDRWLLEPAGDGDSRHIGFKVNMPDAFEIVSSEVTVGRLADKADVVIPVATVSGVHARIEKKGGNLLITDLDSTNGTFINEKKLIPGVAASVPPGSFITFGDIHLAMFRVKKLENVEAASNPEPEESKQKAETSSSPVESNETS</sequence>
<evidence type="ECO:0000256" key="1">
    <source>
        <dbReference type="SAM" id="MobiDB-lite"/>
    </source>
</evidence>
<dbReference type="PROSITE" id="PS50006">
    <property type="entry name" value="FHA_DOMAIN"/>
    <property type="match status" value="1"/>
</dbReference>
<protein>
    <recommendedName>
        <fullName evidence="2">FHA domain-containing protein</fullName>
    </recommendedName>
</protein>
<dbReference type="SUPFAM" id="SSF49879">
    <property type="entry name" value="SMAD/FHA domain"/>
    <property type="match status" value="1"/>
</dbReference>
<evidence type="ECO:0000259" key="2">
    <source>
        <dbReference type="PROSITE" id="PS50006"/>
    </source>
</evidence>
<dbReference type="Gene3D" id="2.60.200.20">
    <property type="match status" value="1"/>
</dbReference>
<dbReference type="OrthoDB" id="687730at2759"/>
<dbReference type="Proteomes" id="UP000027138">
    <property type="component" value="Unassembled WGS sequence"/>
</dbReference>
<dbReference type="InterPro" id="IPR050923">
    <property type="entry name" value="Cell_Proc_Reg/RNA_Proc"/>
</dbReference>
<dbReference type="InterPro" id="IPR000253">
    <property type="entry name" value="FHA_dom"/>
</dbReference>
<proteinExistence type="predicted"/>
<dbReference type="Pfam" id="PF00498">
    <property type="entry name" value="FHA"/>
    <property type="match status" value="1"/>
</dbReference>
<dbReference type="InterPro" id="IPR008984">
    <property type="entry name" value="SMAD_FHA_dom_sf"/>
</dbReference>
<dbReference type="AlphaFoldDB" id="A0A067JG58"/>
<dbReference type="PANTHER" id="PTHR23308">
    <property type="entry name" value="NUCLEAR INHIBITOR OF PROTEIN PHOSPHATASE-1"/>
    <property type="match status" value="1"/>
</dbReference>
<dbReference type="EMBL" id="KK915374">
    <property type="protein sequence ID" value="KDP22822.1"/>
    <property type="molecule type" value="Genomic_DNA"/>
</dbReference>
<name>A0A067JG58_JATCU</name>
<dbReference type="SMART" id="SM00240">
    <property type="entry name" value="FHA"/>
    <property type="match status" value="1"/>
</dbReference>
<feature type="compositionally biased region" description="Polar residues" evidence="1">
    <location>
        <begin position="204"/>
        <end position="216"/>
    </location>
</feature>